<dbReference type="RefSeq" id="WP_266088340.1">
    <property type="nucleotide sequence ID" value="NZ_RKLV01000011.1"/>
</dbReference>
<organism evidence="1 2">
    <name type="scientific">Halorutilus salinus</name>
    <dbReference type="NCBI Taxonomy" id="2487751"/>
    <lineage>
        <taxon>Archaea</taxon>
        <taxon>Methanobacteriati</taxon>
        <taxon>Methanobacteriota</taxon>
        <taxon>Stenosarchaea group</taxon>
        <taxon>Halobacteria</taxon>
        <taxon>Halorutilales</taxon>
        <taxon>Halorutilaceae</taxon>
        <taxon>Halorutilus</taxon>
    </lineage>
</organism>
<accession>A0A9Q4GIE0</accession>
<keyword evidence="2" id="KW-1185">Reference proteome</keyword>
<dbReference type="Proteomes" id="UP001149411">
    <property type="component" value="Unassembled WGS sequence"/>
</dbReference>
<evidence type="ECO:0000313" key="1">
    <source>
        <dbReference type="EMBL" id="MCX2819770.1"/>
    </source>
</evidence>
<dbReference type="GO" id="GO:0006355">
    <property type="term" value="P:regulation of DNA-templated transcription"/>
    <property type="evidence" value="ECO:0007669"/>
    <property type="project" value="InterPro"/>
</dbReference>
<dbReference type="InterPro" id="IPR005368">
    <property type="entry name" value="UPF0175"/>
</dbReference>
<reference evidence="1" key="1">
    <citation type="submission" date="2022-09" db="EMBL/GenBank/DDBJ databases">
        <title>Haloadaptaus new haloarchaeum isolated from saline soil.</title>
        <authorList>
            <person name="Duran-Viseras A."/>
            <person name="Sanchez-Porro C."/>
            <person name="Ventosa A."/>
        </authorList>
    </citation>
    <scope>NUCLEOTIDE SEQUENCE</scope>
    <source>
        <strain evidence="1">F3-133</strain>
    </source>
</reference>
<dbReference type="Pfam" id="PF03683">
    <property type="entry name" value="UPF0175"/>
    <property type="match status" value="1"/>
</dbReference>
<dbReference type="CDD" id="cd22231">
    <property type="entry name" value="RHH_NikR_HicB-like"/>
    <property type="match status" value="1"/>
</dbReference>
<evidence type="ECO:0000313" key="2">
    <source>
        <dbReference type="Proteomes" id="UP001149411"/>
    </source>
</evidence>
<proteinExistence type="predicted"/>
<sequence length="109" mass="12343">MPRTTSTLPNDIHQLVEGSIKAGVFENKSDAIRHAIRQYFEDDEDARIAAAVRLYEEDEISLGKAARLAEVPRQEMPEILREHGVEVRLGPEDMDDAEDEIEAARKLNE</sequence>
<name>A0A9Q4GIE0_9EURY</name>
<comment type="caution">
    <text evidence="1">The sequence shown here is derived from an EMBL/GenBank/DDBJ whole genome shotgun (WGS) entry which is preliminary data.</text>
</comment>
<gene>
    <name evidence="1" type="ORF">EGH25_10460</name>
</gene>
<dbReference type="InterPro" id="IPR010985">
    <property type="entry name" value="Ribbon_hlx_hlx"/>
</dbReference>
<dbReference type="AlphaFoldDB" id="A0A9Q4GIE0"/>
<protein>
    <submittedName>
        <fullName evidence="1">UPF0175 family protein</fullName>
    </submittedName>
</protein>
<dbReference type="SUPFAM" id="SSF47598">
    <property type="entry name" value="Ribbon-helix-helix"/>
    <property type="match status" value="1"/>
</dbReference>
<dbReference type="EMBL" id="RKLV01000011">
    <property type="protein sequence ID" value="MCX2819770.1"/>
    <property type="molecule type" value="Genomic_DNA"/>
</dbReference>